<name>A0A6C0PSC7_9MUSC</name>
<dbReference type="GO" id="GO:0031966">
    <property type="term" value="C:mitochondrial membrane"/>
    <property type="evidence" value="ECO:0007669"/>
    <property type="project" value="UniProtKB-SubCell"/>
</dbReference>
<evidence type="ECO:0000256" key="8">
    <source>
        <dbReference type="ARBA" id="ARBA00022989"/>
    </source>
</evidence>
<feature type="transmembrane region" description="Helical" evidence="14">
    <location>
        <begin position="12"/>
        <end position="32"/>
    </location>
</feature>
<keyword evidence="6 13" id="KW-0812">Transmembrane</keyword>
<keyword evidence="9 13" id="KW-0406">Ion transport</keyword>
<dbReference type="CTD" id="4509"/>
<keyword evidence="8 14" id="KW-1133">Transmembrane helix</keyword>
<dbReference type="EMBL" id="MN833259">
    <property type="protein sequence ID" value="QHX99790.1"/>
    <property type="molecule type" value="Genomic_DNA"/>
</dbReference>
<evidence type="ECO:0000256" key="6">
    <source>
        <dbReference type="ARBA" id="ARBA00022692"/>
    </source>
</evidence>
<dbReference type="InterPro" id="IPR001421">
    <property type="entry name" value="ATP8_metazoa"/>
</dbReference>
<dbReference type="Pfam" id="PF00895">
    <property type="entry name" value="ATP-synt_8"/>
    <property type="match status" value="1"/>
</dbReference>
<dbReference type="GO" id="GO:0015986">
    <property type="term" value="P:proton motive force-driven ATP synthesis"/>
    <property type="evidence" value="ECO:0007669"/>
    <property type="project" value="InterPro"/>
</dbReference>
<dbReference type="GO" id="GO:0015078">
    <property type="term" value="F:proton transmembrane transporter activity"/>
    <property type="evidence" value="ECO:0007669"/>
    <property type="project" value="InterPro"/>
</dbReference>
<keyword evidence="5 13" id="KW-0138">CF(0)</keyword>
<comment type="subcellular location">
    <subcellularLocation>
        <location evidence="1 13">Mitochondrion membrane</location>
        <topology evidence="1 13">Single-pass membrane protein</topology>
    </subcellularLocation>
</comment>
<evidence type="ECO:0000256" key="2">
    <source>
        <dbReference type="ARBA" id="ARBA00008892"/>
    </source>
</evidence>
<gene>
    <name evidence="15" type="primary">ATP8</name>
</gene>
<evidence type="ECO:0000256" key="13">
    <source>
        <dbReference type="RuleBase" id="RU003661"/>
    </source>
</evidence>
<dbReference type="RefSeq" id="YP_009727747.1">
    <property type="nucleotide sequence ID" value="NC_045882.1"/>
</dbReference>
<protein>
    <recommendedName>
        <fullName evidence="13">ATP synthase complex subunit 8</fullName>
    </recommendedName>
</protein>
<organism evidence="15">
    <name type="scientific">Rhinoestrus usbekistanicus</name>
    <dbReference type="NCBI Taxonomy" id="204923"/>
    <lineage>
        <taxon>Eukaryota</taxon>
        <taxon>Metazoa</taxon>
        <taxon>Ecdysozoa</taxon>
        <taxon>Arthropoda</taxon>
        <taxon>Hexapoda</taxon>
        <taxon>Insecta</taxon>
        <taxon>Pterygota</taxon>
        <taxon>Neoptera</taxon>
        <taxon>Endopterygota</taxon>
        <taxon>Diptera</taxon>
        <taxon>Brachycera</taxon>
        <taxon>Muscomorpha</taxon>
        <taxon>Oestroidea</taxon>
        <taxon>Oestridae</taxon>
        <taxon>Oestrinae</taxon>
        <taxon>Rhinoestrus</taxon>
    </lineage>
</organism>
<keyword evidence="4 13" id="KW-0813">Transport</keyword>
<keyword evidence="7 13" id="KW-0375">Hydrogen ion transport</keyword>
<accession>A0A6C0PSC7</accession>
<evidence type="ECO:0000256" key="4">
    <source>
        <dbReference type="ARBA" id="ARBA00022448"/>
    </source>
</evidence>
<dbReference type="GeneID" id="43963118"/>
<comment type="similarity">
    <text evidence="2 13">Belongs to the ATPase protein 8 family.</text>
</comment>
<sequence>MPQMSPMNWLNLFFIFTIIFIMFSIMNYYMFFPSMPKSIMTKKYKMTSMNWKW</sequence>
<dbReference type="AlphaFoldDB" id="A0A6C0PSC7"/>
<comment type="subunit">
    <text evidence="3">F-type ATPases have 2 components, CF(1) - the catalytic core - and CF(0) - the membrane proton channel.</text>
</comment>
<evidence type="ECO:0000256" key="10">
    <source>
        <dbReference type="ARBA" id="ARBA00023128"/>
    </source>
</evidence>
<evidence type="ECO:0000256" key="7">
    <source>
        <dbReference type="ARBA" id="ARBA00022781"/>
    </source>
</evidence>
<evidence type="ECO:0000256" key="9">
    <source>
        <dbReference type="ARBA" id="ARBA00023065"/>
    </source>
</evidence>
<keyword evidence="10 13" id="KW-0496">Mitochondrion</keyword>
<proteinExistence type="inferred from homology"/>
<evidence type="ECO:0000313" key="15">
    <source>
        <dbReference type="EMBL" id="QHX99790.1"/>
    </source>
</evidence>
<evidence type="ECO:0000256" key="11">
    <source>
        <dbReference type="ARBA" id="ARBA00023136"/>
    </source>
</evidence>
<reference evidence="15" key="1">
    <citation type="submission" date="2019-12" db="EMBL/GenBank/DDBJ databases">
        <authorList>
            <person name="Li X."/>
            <person name="Yan L."/>
            <person name="Pape T."/>
            <person name="Zhang D."/>
        </authorList>
    </citation>
    <scope>NUCLEOTIDE SEQUENCE</scope>
    <source>
        <tissue evidence="15">Muscle</tissue>
    </source>
</reference>
<geneLocation type="mitochondrion" evidence="15"/>
<keyword evidence="11 14" id="KW-0472">Membrane</keyword>
<evidence type="ECO:0000256" key="5">
    <source>
        <dbReference type="ARBA" id="ARBA00022547"/>
    </source>
</evidence>
<reference evidence="15" key="2">
    <citation type="journal article" date="2020" name="Int. J. Biol. Macromol.">
        <title>Evolutionary insights into bot flies (Insecta: Diptera: Oestridae) from comparative analysis of the mitochondrial genomes.</title>
        <authorList>
            <person name="Li X.Y."/>
            <person name="Yan L.P."/>
            <person name="Pape T."/>
            <person name="Gao Y.Y."/>
            <person name="Zhang D."/>
        </authorList>
    </citation>
    <scope>NUCLEOTIDE SEQUENCE</scope>
    <source>
        <tissue evidence="15">Muscle</tissue>
    </source>
</reference>
<evidence type="ECO:0000256" key="3">
    <source>
        <dbReference type="ARBA" id="ARBA00011291"/>
    </source>
</evidence>
<dbReference type="GO" id="GO:0045259">
    <property type="term" value="C:proton-transporting ATP synthase complex"/>
    <property type="evidence" value="ECO:0007669"/>
    <property type="project" value="UniProtKB-KW"/>
</dbReference>
<evidence type="ECO:0000256" key="12">
    <source>
        <dbReference type="ARBA" id="ARBA00024864"/>
    </source>
</evidence>
<comment type="function">
    <text evidence="12">Mitochondrial membrane ATP synthase (F(1)F(0) ATP synthase or Complex V) produces ATP from ADP in the presence of a proton gradient across the membrane which is generated by electron transport complexes of the respiratory chain. F-type ATPases consist of two structural domains, F(1) - containing the extramembraneous catalytic core and F(0) - containing the membrane proton channel, linked together by a central stalk and a peripheral stalk. During catalysis, ATP synthesis in the catalytic domain of F(1) is coupled via a rotary mechanism of the central stalk subunits to proton translocation. Part of the complex F(0) domain. Minor subunit located with subunit a in the membrane.</text>
</comment>
<evidence type="ECO:0000256" key="1">
    <source>
        <dbReference type="ARBA" id="ARBA00004304"/>
    </source>
</evidence>
<evidence type="ECO:0000256" key="14">
    <source>
        <dbReference type="SAM" id="Phobius"/>
    </source>
</evidence>